<accession>A0A6P0GHZ9</accession>
<protein>
    <submittedName>
        <fullName evidence="1">Uncharacterized protein</fullName>
    </submittedName>
</protein>
<comment type="caution">
    <text evidence="1">The sequence shown here is derived from an EMBL/GenBank/DDBJ whole genome shotgun (WGS) entry which is preliminary data.</text>
</comment>
<organism evidence="1 2">
    <name type="scientific">Geodermatophilus normandii</name>
    <dbReference type="NCBI Taxonomy" id="1137989"/>
    <lineage>
        <taxon>Bacteria</taxon>
        <taxon>Bacillati</taxon>
        <taxon>Actinomycetota</taxon>
        <taxon>Actinomycetes</taxon>
        <taxon>Geodermatophilales</taxon>
        <taxon>Geodermatophilaceae</taxon>
        <taxon>Geodermatophilus</taxon>
    </lineage>
</organism>
<dbReference type="EMBL" id="JAAGWE010000020">
    <property type="protein sequence ID" value="NEM06945.1"/>
    <property type="molecule type" value="Genomic_DNA"/>
</dbReference>
<dbReference type="Proteomes" id="UP000471126">
    <property type="component" value="Unassembled WGS sequence"/>
</dbReference>
<evidence type="ECO:0000313" key="1">
    <source>
        <dbReference type="EMBL" id="NEM06945.1"/>
    </source>
</evidence>
<gene>
    <name evidence="1" type="ORF">GCU54_13095</name>
</gene>
<name>A0A6P0GHZ9_9ACTN</name>
<sequence length="177" mass="18365">MSDVGTTSSARRRLRVPLAAARTAVAGVATLGFLAVAGSAQADSWYGRPNTMTCVYTTVAIDAPTNVPVSGPVLWRADVQSFDPVAGTWATAISFDHTNQATAEGITPGPWTDTASGDPYVYVVSAGMDPGDPTAHEIRVVDSFFDYTAGQWVEGFLSQNTLTGGETCTITGGGISV</sequence>
<dbReference type="AlphaFoldDB" id="A0A6P0GHZ9"/>
<evidence type="ECO:0000313" key="2">
    <source>
        <dbReference type="Proteomes" id="UP000471126"/>
    </source>
</evidence>
<dbReference type="RefSeq" id="WP_163477076.1">
    <property type="nucleotide sequence ID" value="NZ_JAAGWE010000020.1"/>
</dbReference>
<proteinExistence type="predicted"/>
<reference evidence="1 2" key="1">
    <citation type="submission" date="2019-12" db="EMBL/GenBank/DDBJ databases">
        <title>WGS of CPCC 203550 I12A-02606.</title>
        <authorList>
            <person name="Jiang Z."/>
        </authorList>
    </citation>
    <scope>NUCLEOTIDE SEQUENCE [LARGE SCALE GENOMIC DNA]</scope>
    <source>
        <strain evidence="1 2">I12A-02606</strain>
    </source>
</reference>